<dbReference type="PIRSF" id="PIRSF022536">
    <property type="entry name" value="A612L_SET"/>
    <property type="match status" value="1"/>
</dbReference>
<dbReference type="Proteomes" id="UP000263957">
    <property type="component" value="Unassembled WGS sequence"/>
</dbReference>
<dbReference type="OrthoDB" id="9790349at2"/>
<evidence type="ECO:0000313" key="2">
    <source>
        <dbReference type="EMBL" id="HAE93209.1"/>
    </source>
</evidence>
<dbReference type="GeneID" id="92501180"/>
<dbReference type="PATRIC" id="fig|1280948.3.peg.2160"/>
<evidence type="ECO:0000313" key="6">
    <source>
        <dbReference type="Proteomes" id="UP000259173"/>
    </source>
</evidence>
<feature type="domain" description="SET" evidence="1">
    <location>
        <begin position="8"/>
        <end position="120"/>
    </location>
</feature>
<evidence type="ECO:0000313" key="5">
    <source>
        <dbReference type="Proteomes" id="UP000024547"/>
    </source>
</evidence>
<name>A0A059E0E3_9PROT</name>
<dbReference type="RefSeq" id="WP_051602702.1">
    <property type="nucleotide sequence ID" value="NZ_AWFH01000023.1"/>
</dbReference>
<evidence type="ECO:0000259" key="1">
    <source>
        <dbReference type="PROSITE" id="PS50280"/>
    </source>
</evidence>
<dbReference type="EMBL" id="AWFH01000023">
    <property type="protein sequence ID" value="KCZ60439.1"/>
    <property type="molecule type" value="Genomic_DNA"/>
</dbReference>
<dbReference type="EMBL" id="DOGS01000202">
    <property type="protein sequence ID" value="HBQ49226.1"/>
    <property type="molecule type" value="Genomic_DNA"/>
</dbReference>
<dbReference type="SMART" id="SM00317">
    <property type="entry name" value="SET"/>
    <property type="match status" value="1"/>
</dbReference>
<dbReference type="STRING" id="1280948.HY36_05525"/>
<dbReference type="InterPro" id="IPR046341">
    <property type="entry name" value="SET_dom_sf"/>
</dbReference>
<dbReference type="Proteomes" id="UP000024547">
    <property type="component" value="Unassembled WGS sequence"/>
</dbReference>
<dbReference type="SUPFAM" id="SSF82199">
    <property type="entry name" value="SET domain"/>
    <property type="match status" value="1"/>
</dbReference>
<protein>
    <submittedName>
        <fullName evidence="2">SET domain-containing protein</fullName>
    </submittedName>
</protein>
<evidence type="ECO:0000313" key="7">
    <source>
        <dbReference type="Proteomes" id="UP000263957"/>
    </source>
</evidence>
<keyword evidence="5" id="KW-1185">Reference proteome</keyword>
<evidence type="ECO:0000313" key="4">
    <source>
        <dbReference type="EMBL" id="KCZ60439.1"/>
    </source>
</evidence>
<gene>
    <name evidence="2" type="ORF">DCG65_01525</name>
    <name evidence="3" type="ORF">DD728_10135</name>
    <name evidence="4" type="ORF">HY36_05525</name>
</gene>
<sequence>MQKTGYASPVEVRNSPFHGRGLFAAVSFETGELIAVYPLLILSVEDTAAIKNTLIHHYVFHVDEDAEGRARTAVAFGPISMCNHSANANADFCVDAVAQTVTLSARSAIPQNEEILINYEEYADEIV</sequence>
<dbReference type="eggNOG" id="COG2940">
    <property type="taxonomic scope" value="Bacteria"/>
</dbReference>
<dbReference type="InterPro" id="IPR009207">
    <property type="entry name" value="SET7_MeTrfase"/>
</dbReference>
<dbReference type="Pfam" id="PF00856">
    <property type="entry name" value="SET"/>
    <property type="match status" value="1"/>
</dbReference>
<reference evidence="4 5" key="1">
    <citation type="journal article" date="2014" name="Antonie Van Leeuwenhoek">
        <title>Hyphomonas beringensis sp. nov. and Hyphomonas chukchiensis sp. nov., isolated from surface seawater of the Bering Sea and Chukchi Sea.</title>
        <authorList>
            <person name="Li C."/>
            <person name="Lai Q."/>
            <person name="Li G."/>
            <person name="Dong C."/>
            <person name="Wang J."/>
            <person name="Liao Y."/>
            <person name="Shao Z."/>
        </authorList>
    </citation>
    <scope>NUCLEOTIDE SEQUENCE [LARGE SCALE GENOMIC DNA]</scope>
    <source>
        <strain evidence="4 5">22II1-22F38</strain>
    </source>
</reference>
<dbReference type="EMBL" id="DMBR01000044">
    <property type="protein sequence ID" value="HAE93209.1"/>
    <property type="molecule type" value="Genomic_DNA"/>
</dbReference>
<dbReference type="Gene3D" id="2.170.270.10">
    <property type="entry name" value="SET domain"/>
    <property type="match status" value="1"/>
</dbReference>
<comment type="caution">
    <text evidence="4">The sequence shown here is derived from an EMBL/GenBank/DDBJ whole genome shotgun (WGS) entry which is preliminary data.</text>
</comment>
<proteinExistence type="predicted"/>
<dbReference type="PROSITE" id="PS50280">
    <property type="entry name" value="SET"/>
    <property type="match status" value="1"/>
</dbReference>
<dbReference type="AlphaFoldDB" id="A0A059E0E3"/>
<organism evidence="4 5">
    <name type="scientific">Hyphomonas atlantica</name>
    <dbReference type="NCBI Taxonomy" id="1280948"/>
    <lineage>
        <taxon>Bacteria</taxon>
        <taxon>Pseudomonadati</taxon>
        <taxon>Pseudomonadota</taxon>
        <taxon>Alphaproteobacteria</taxon>
        <taxon>Hyphomonadales</taxon>
        <taxon>Hyphomonadaceae</taxon>
        <taxon>Hyphomonas</taxon>
    </lineage>
</organism>
<dbReference type="GO" id="GO:0062122">
    <property type="term" value="F:histone H3K37 methyltransferase activity"/>
    <property type="evidence" value="ECO:0007669"/>
    <property type="project" value="InterPro"/>
</dbReference>
<accession>A0A059E0E3</accession>
<dbReference type="InterPro" id="IPR001214">
    <property type="entry name" value="SET_dom"/>
</dbReference>
<dbReference type="Proteomes" id="UP000259173">
    <property type="component" value="Unassembled WGS sequence"/>
</dbReference>
<reference evidence="6 7" key="2">
    <citation type="journal article" date="2018" name="Nat. Biotechnol.">
        <title>A standardized bacterial taxonomy based on genome phylogeny substantially revises the tree of life.</title>
        <authorList>
            <person name="Parks D.H."/>
            <person name="Chuvochina M."/>
            <person name="Waite D.W."/>
            <person name="Rinke C."/>
            <person name="Skarshewski A."/>
            <person name="Chaumeil P.A."/>
            <person name="Hugenholtz P."/>
        </authorList>
    </citation>
    <scope>NUCLEOTIDE SEQUENCE [LARGE SCALE GENOMIC DNA]</scope>
    <source>
        <strain evidence="3">UBA10378</strain>
        <strain evidence="2">UBA8557</strain>
    </source>
</reference>
<evidence type="ECO:0000313" key="3">
    <source>
        <dbReference type="EMBL" id="HBQ49226.1"/>
    </source>
</evidence>